<dbReference type="AlphaFoldDB" id="A0A5C5QQ76"/>
<dbReference type="NCBIfam" id="NF007961">
    <property type="entry name" value="PRK10681.1"/>
    <property type="match status" value="1"/>
</dbReference>
<name>A0A5C5QQ76_9PSED</name>
<proteinExistence type="predicted"/>
<reference evidence="5 7" key="1">
    <citation type="submission" date="2016-10" db="EMBL/GenBank/DDBJ databases">
        <authorList>
            <person name="Varghese N."/>
            <person name="Submissions S."/>
        </authorList>
    </citation>
    <scope>NUCLEOTIDE SEQUENCE [LARGE SCALE GENOMIC DNA]</scope>
    <source>
        <strain evidence="5 7">DSM 17835</strain>
    </source>
</reference>
<dbReference type="InterPro" id="IPR050313">
    <property type="entry name" value="Carb_Metab_HTH_regulators"/>
</dbReference>
<keyword evidence="7" id="KW-1185">Reference proteome</keyword>
<dbReference type="PROSITE" id="PS00894">
    <property type="entry name" value="HTH_DEOR_1"/>
    <property type="match status" value="1"/>
</dbReference>
<dbReference type="RefSeq" id="WP_042946392.1">
    <property type="nucleotide sequence ID" value="NZ_UYXU01000004.1"/>
</dbReference>
<evidence type="ECO:0000313" key="5">
    <source>
        <dbReference type="EMBL" id="SDF01379.1"/>
    </source>
</evidence>
<dbReference type="GO" id="GO:0003700">
    <property type="term" value="F:DNA-binding transcription factor activity"/>
    <property type="evidence" value="ECO:0007669"/>
    <property type="project" value="InterPro"/>
</dbReference>
<dbReference type="InterPro" id="IPR037171">
    <property type="entry name" value="NagB/RpiA_transferase-like"/>
</dbReference>
<evidence type="ECO:0000313" key="7">
    <source>
        <dbReference type="Proteomes" id="UP000182858"/>
    </source>
</evidence>
<dbReference type="InterPro" id="IPR018356">
    <property type="entry name" value="Tscrpt_reg_HTH_DeoR_CS"/>
</dbReference>
<dbReference type="InterPro" id="IPR014036">
    <property type="entry name" value="DeoR-like_C"/>
</dbReference>
<dbReference type="PANTHER" id="PTHR30363:SF8">
    <property type="entry name" value="DEOXYRIBOSE OPERON REPRESSOR"/>
    <property type="match status" value="1"/>
</dbReference>
<dbReference type="InterPro" id="IPR001034">
    <property type="entry name" value="DeoR_HTH"/>
</dbReference>
<protein>
    <submittedName>
        <fullName evidence="6">DNA-binding transcriptional repressor DeoR</fullName>
    </submittedName>
    <submittedName>
        <fullName evidence="5">Transcriptional regulator, DeoR family</fullName>
    </submittedName>
</protein>
<sequence length="252" mass="27467">MDSKKSARFKAMHKALQGEAAVHLRDMAALLGVSEMTVRRDLVDNAQGLRLLGGHVTRSGAPEPDYQVAEEDQRNIAEKRQIGVLAASLVRPGDTIFIDCGTTTPFIIDALPDDLEFTALCNSLNVLLKLQQKPRCTVILCGGMLDRRNLVFESRAEAGIIDGIRVAWAFISAAGVSATHGVTCYNLNEVDVKRRVMARAQTCVLVADHTKFEQVRAAHFAELTDFQRVISDGGLPLTQQQVIKKGGAVLVM</sequence>
<keyword evidence="2 6" id="KW-0238">DNA-binding</keyword>
<dbReference type="EMBL" id="VFET01000001">
    <property type="protein sequence ID" value="TWS07266.1"/>
    <property type="molecule type" value="Genomic_DNA"/>
</dbReference>
<dbReference type="SMART" id="SM01134">
    <property type="entry name" value="DeoRC"/>
    <property type="match status" value="1"/>
</dbReference>
<gene>
    <name evidence="6" type="primary">deoR</name>
    <name evidence="6" type="ORF">FIV36_00495</name>
    <name evidence="5" type="ORF">SAMN05216591_1704</name>
</gene>
<dbReference type="SMART" id="SM00420">
    <property type="entry name" value="HTH_DEOR"/>
    <property type="match status" value="1"/>
</dbReference>
<dbReference type="PROSITE" id="PS51000">
    <property type="entry name" value="HTH_DEOR_2"/>
    <property type="match status" value="1"/>
</dbReference>
<dbReference type="EMBL" id="LT629689">
    <property type="protein sequence ID" value="SDF01379.1"/>
    <property type="molecule type" value="Genomic_DNA"/>
</dbReference>
<dbReference type="PANTHER" id="PTHR30363">
    <property type="entry name" value="HTH-TYPE TRANSCRIPTIONAL REGULATOR SRLR-RELATED"/>
    <property type="match status" value="1"/>
</dbReference>
<evidence type="ECO:0000256" key="2">
    <source>
        <dbReference type="ARBA" id="ARBA00023125"/>
    </source>
</evidence>
<accession>A0A5C5QQ76</accession>
<dbReference type="Gene3D" id="3.40.50.1360">
    <property type="match status" value="1"/>
</dbReference>
<organism evidence="6 8">
    <name type="scientific">Pseudomonas extremaustralis</name>
    <dbReference type="NCBI Taxonomy" id="359110"/>
    <lineage>
        <taxon>Bacteria</taxon>
        <taxon>Pseudomonadati</taxon>
        <taxon>Pseudomonadota</taxon>
        <taxon>Gammaproteobacteria</taxon>
        <taxon>Pseudomonadales</taxon>
        <taxon>Pseudomonadaceae</taxon>
        <taxon>Pseudomonas</taxon>
    </lineage>
</organism>
<dbReference type="Proteomes" id="UP000317951">
    <property type="component" value="Unassembled WGS sequence"/>
</dbReference>
<dbReference type="Pfam" id="PF00455">
    <property type="entry name" value="DeoRC"/>
    <property type="match status" value="1"/>
</dbReference>
<evidence type="ECO:0000259" key="4">
    <source>
        <dbReference type="PROSITE" id="PS51000"/>
    </source>
</evidence>
<evidence type="ECO:0000256" key="3">
    <source>
        <dbReference type="ARBA" id="ARBA00023163"/>
    </source>
</evidence>
<reference evidence="6 8" key="2">
    <citation type="submission" date="2019-06" db="EMBL/GenBank/DDBJ databases">
        <title>Pseudomonas bimorpha sp. nov. isolated from bovine raw milk and skim milk concentrate.</title>
        <authorList>
            <person name="Hofmann K."/>
            <person name="Huptas C."/>
            <person name="Doll E."/>
            <person name="Scherer S."/>
            <person name="Wenning M."/>
        </authorList>
    </citation>
    <scope>NUCLEOTIDE SEQUENCE [LARGE SCALE GENOMIC DNA]</scope>
    <source>
        <strain evidence="6 8">DSM 17835</strain>
    </source>
</reference>
<dbReference type="OrthoDB" id="9797223at2"/>
<dbReference type="Pfam" id="PF08220">
    <property type="entry name" value="HTH_DeoR"/>
    <property type="match status" value="1"/>
</dbReference>
<keyword evidence="1" id="KW-0805">Transcription regulation</keyword>
<dbReference type="GO" id="GO:0003677">
    <property type="term" value="F:DNA binding"/>
    <property type="evidence" value="ECO:0007669"/>
    <property type="project" value="UniProtKB-KW"/>
</dbReference>
<evidence type="ECO:0000256" key="1">
    <source>
        <dbReference type="ARBA" id="ARBA00023015"/>
    </source>
</evidence>
<dbReference type="SUPFAM" id="SSF100950">
    <property type="entry name" value="NagB/RpiA/CoA transferase-like"/>
    <property type="match status" value="1"/>
</dbReference>
<evidence type="ECO:0000313" key="8">
    <source>
        <dbReference type="Proteomes" id="UP000317951"/>
    </source>
</evidence>
<keyword evidence="3" id="KW-0804">Transcription</keyword>
<dbReference type="Proteomes" id="UP000182858">
    <property type="component" value="Chromosome I"/>
</dbReference>
<evidence type="ECO:0000313" key="6">
    <source>
        <dbReference type="EMBL" id="TWS07266.1"/>
    </source>
</evidence>
<feature type="domain" description="HTH deoR-type" evidence="4">
    <location>
        <begin position="5"/>
        <end position="57"/>
    </location>
</feature>